<dbReference type="EMBL" id="QPMH01000001">
    <property type="protein sequence ID" value="RDD63708.1"/>
    <property type="molecule type" value="Genomic_DNA"/>
</dbReference>
<comment type="caution">
    <text evidence="2">The sequence shown here is derived from an EMBL/GenBank/DDBJ whole genome shotgun (WGS) entry which is preliminary data.</text>
</comment>
<dbReference type="InterPro" id="IPR001387">
    <property type="entry name" value="Cro/C1-type_HTH"/>
</dbReference>
<dbReference type="AlphaFoldDB" id="A0A369TEL9"/>
<proteinExistence type="predicted"/>
<sequence length="284" mass="32686">MERTEWVERFRDRLNELIEREGSSRAAFAARIGLDRSTLSQLLAPENARLPRAETIAAIARETQVSADWLLGLTQEGKPGAELVPGQMEVEPGGASPVDERLRRWHAEAIGSKIRYVPTTLPDLLKTEDTIDYEYRSYSSEMPEVRLRQAESSLAYSRLPETDMEACSSFQLVEEMARGEGIWRDYPKPKRLEQLHHARELVGELYPTFRWFLFDGRQRFSVPVTIFGPRRVAVYIGNMYFVFNSTEHIRIMTRHFDDLIRAAVVQPTDVTSFLDRLYTEVAEG</sequence>
<dbReference type="GO" id="GO:0003677">
    <property type="term" value="F:DNA binding"/>
    <property type="evidence" value="ECO:0007669"/>
    <property type="project" value="InterPro"/>
</dbReference>
<gene>
    <name evidence="2" type="ORF">DRB17_00560</name>
</gene>
<dbReference type="RefSeq" id="WP_114580221.1">
    <property type="nucleotide sequence ID" value="NZ_QPMH01000001.1"/>
</dbReference>
<reference evidence="2 3" key="1">
    <citation type="submission" date="2018-07" db="EMBL/GenBank/DDBJ databases">
        <title>Venubactetium sediminum gen. nov., sp. nov., isolated from a marine solar saltern.</title>
        <authorList>
            <person name="Wang S."/>
        </authorList>
    </citation>
    <scope>NUCLEOTIDE SEQUENCE [LARGE SCALE GENOMIC DNA]</scope>
    <source>
        <strain evidence="2 3">WD2A32</strain>
    </source>
</reference>
<dbReference type="InterPro" id="IPR010982">
    <property type="entry name" value="Lambda_DNA-bd_dom_sf"/>
</dbReference>
<dbReference type="CDD" id="cd00093">
    <property type="entry name" value="HTH_XRE"/>
    <property type="match status" value="1"/>
</dbReference>
<keyword evidence="3" id="KW-1185">Reference proteome</keyword>
<dbReference type="SUPFAM" id="SSF47413">
    <property type="entry name" value="lambda repressor-like DNA-binding domains"/>
    <property type="match status" value="1"/>
</dbReference>
<evidence type="ECO:0000313" key="3">
    <source>
        <dbReference type="Proteomes" id="UP000253941"/>
    </source>
</evidence>
<evidence type="ECO:0000259" key="1">
    <source>
        <dbReference type="PROSITE" id="PS50943"/>
    </source>
</evidence>
<dbReference type="SMART" id="SM00530">
    <property type="entry name" value="HTH_XRE"/>
    <property type="match status" value="1"/>
</dbReference>
<feature type="domain" description="HTH cro/C1-type" evidence="1">
    <location>
        <begin position="14"/>
        <end position="70"/>
    </location>
</feature>
<dbReference type="Proteomes" id="UP000253941">
    <property type="component" value="Unassembled WGS sequence"/>
</dbReference>
<accession>A0A369TEL9</accession>
<dbReference type="PROSITE" id="PS50943">
    <property type="entry name" value="HTH_CROC1"/>
    <property type="match status" value="1"/>
</dbReference>
<name>A0A369TEL9_9PROT</name>
<dbReference type="Gene3D" id="1.10.260.40">
    <property type="entry name" value="lambda repressor-like DNA-binding domains"/>
    <property type="match status" value="1"/>
</dbReference>
<protein>
    <submittedName>
        <fullName evidence="2">XRE family transcriptional regulator</fullName>
    </submittedName>
</protein>
<organism evidence="2 3">
    <name type="scientific">Ferruginivarius sediminum</name>
    <dbReference type="NCBI Taxonomy" id="2661937"/>
    <lineage>
        <taxon>Bacteria</taxon>
        <taxon>Pseudomonadati</taxon>
        <taxon>Pseudomonadota</taxon>
        <taxon>Alphaproteobacteria</taxon>
        <taxon>Rhodospirillales</taxon>
        <taxon>Rhodospirillaceae</taxon>
        <taxon>Ferruginivarius</taxon>
    </lineage>
</organism>
<dbReference type="Pfam" id="PF01381">
    <property type="entry name" value="HTH_3"/>
    <property type="match status" value="1"/>
</dbReference>
<evidence type="ECO:0000313" key="2">
    <source>
        <dbReference type="EMBL" id="RDD63708.1"/>
    </source>
</evidence>